<name>A0A921KCA5_SPOPS</name>
<gene>
    <name evidence="1" type="ORF">K8V56_02990</name>
</gene>
<dbReference type="EMBL" id="DYWT01000050">
    <property type="protein sequence ID" value="HJF30731.1"/>
    <property type="molecule type" value="Genomic_DNA"/>
</dbReference>
<comment type="caution">
    <text evidence="1">The sequence shown here is derived from an EMBL/GenBank/DDBJ whole genome shotgun (WGS) entry which is preliminary data.</text>
</comment>
<dbReference type="AlphaFoldDB" id="A0A921KCA5"/>
<sequence>MNKRNLNKRIKQSISATAKAVHMDTLLKHQHSGVNMSYNFIHNFVGFDVLRIKEARKSMQEPVSLETYIQTLTLHELGHAVDREALLDSLPRTIEIYLMKRKYTAFEYRRSINHFAMIIEEHVMNIEFEETAWRNAEMLNRFYGIVNWGDFEKVKAHSLATYKNLYENDLRLYQALTAEMSIQAAG</sequence>
<reference evidence="1" key="2">
    <citation type="submission" date="2021-09" db="EMBL/GenBank/DDBJ databases">
        <authorList>
            <person name="Gilroy R."/>
        </authorList>
    </citation>
    <scope>NUCLEOTIDE SEQUENCE</scope>
    <source>
        <strain evidence="1">CHK171-7178</strain>
    </source>
</reference>
<evidence type="ECO:0000313" key="1">
    <source>
        <dbReference type="EMBL" id="HJF30731.1"/>
    </source>
</evidence>
<protein>
    <submittedName>
        <fullName evidence="1">Integrase</fullName>
    </submittedName>
</protein>
<evidence type="ECO:0000313" key="2">
    <source>
        <dbReference type="Proteomes" id="UP000698173"/>
    </source>
</evidence>
<reference evidence="1" key="1">
    <citation type="journal article" date="2021" name="PeerJ">
        <title>Extensive microbial diversity within the chicken gut microbiome revealed by metagenomics and culture.</title>
        <authorList>
            <person name="Gilroy R."/>
            <person name="Ravi A."/>
            <person name="Getino M."/>
            <person name="Pursley I."/>
            <person name="Horton D.L."/>
            <person name="Alikhan N.F."/>
            <person name="Baker D."/>
            <person name="Gharbi K."/>
            <person name="Hall N."/>
            <person name="Watson M."/>
            <person name="Adriaenssens E.M."/>
            <person name="Foster-Nyarko E."/>
            <person name="Jarju S."/>
            <person name="Secka A."/>
            <person name="Antonio M."/>
            <person name="Oren A."/>
            <person name="Chaudhuri R.R."/>
            <person name="La Ragione R."/>
            <person name="Hildebrand F."/>
            <person name="Pallen M.J."/>
        </authorList>
    </citation>
    <scope>NUCLEOTIDE SEQUENCE</scope>
    <source>
        <strain evidence="1">CHK171-7178</strain>
    </source>
</reference>
<dbReference type="Proteomes" id="UP000698173">
    <property type="component" value="Unassembled WGS sequence"/>
</dbReference>
<proteinExistence type="predicted"/>
<accession>A0A921KCA5</accession>
<organism evidence="1 2">
    <name type="scientific">Sporosarcina psychrophila</name>
    <name type="common">Bacillus psychrophilus</name>
    <dbReference type="NCBI Taxonomy" id="1476"/>
    <lineage>
        <taxon>Bacteria</taxon>
        <taxon>Bacillati</taxon>
        <taxon>Bacillota</taxon>
        <taxon>Bacilli</taxon>
        <taxon>Bacillales</taxon>
        <taxon>Caryophanaceae</taxon>
        <taxon>Sporosarcina</taxon>
    </lineage>
</organism>